<evidence type="ECO:0000256" key="3">
    <source>
        <dbReference type="ARBA" id="ARBA00009646"/>
    </source>
</evidence>
<feature type="domain" description="Ricin B lectin" evidence="11">
    <location>
        <begin position="619"/>
        <end position="753"/>
    </location>
</feature>
<evidence type="ECO:0000256" key="6">
    <source>
        <dbReference type="ARBA" id="ARBA00022737"/>
    </source>
</evidence>
<sequence length="755" mass="81799">MSRSSLSRRAFLAVAGATGAAAAIGSNELLHAVAAQAAIPGPTNYSATWTSVDQHPPAPEWFQDAKFGIYYHWGAFSVPAFANEWYPRNMYNNGSSENNHHRSVYGDPSVWPYHNFIDGAYDKAGTWAQFAPKLRSAGGNFDPDEWAQLFVDAGAKFAGPVAEHHDGFSMWNSGVNEYNSVAKGPKLDLLRLHADAIRAKGLKLFVAMHHAYNFTGFYQWAPAQSDPILRKVYGQLGTPAEYQLWYDKLREIVDGYQPDILWQDFNLSPIPESYRLNFLSYYYNRAVAWDKEVVATYKDGFNTNGEVYDFERGGPAGIQSPYWLTDDSVSSSSWCYTVGIGYYSLNEMLHSLIDRVSKNGNMVLNIAPMADGTIPSGQRTVLLGMGDYLKRFGESIYATRAWSAFGEGPTQMGGGSFSTPRAGTAQDIRFTRSKDNRILYATVLGWPGGTLNITTLNQNRINLGTLTSVRLLGFTAGTSIDLPNRTQDGSGLRITLPSSGPPFSAAAYVVKLTFSGQIPTLGPGGSGDSSTVASVYSHVDYVGGANLALGRYDAARLQAAGIGMRSISSVKVSPGYQVLGYANANFTGRSWTFASDNADLRNTGNNDAIASVTVTFNPSAYLRIANATTGLVLDSGGNVASGSVLKQWSWDGSTNLQWQFVDLGNGFYRIVNRTNGMVADSWGNTANGANAVQAPWNGGDNQQWSLNGMGNGRYQIVNRGTGTALDGMGNGTNGSTVGMWMPNNSPNNQWTFTVV</sequence>
<dbReference type="InterPro" id="IPR013780">
    <property type="entry name" value="Glyco_hydro_b"/>
</dbReference>
<dbReference type="Pfam" id="PF14200">
    <property type="entry name" value="RicinB_lectin_2"/>
    <property type="match status" value="2"/>
</dbReference>
<dbReference type="SMART" id="SM00247">
    <property type="entry name" value="XTALbg"/>
    <property type="match status" value="1"/>
</dbReference>
<reference evidence="12" key="1">
    <citation type="journal article" date="2014" name="Int. J. Syst. Evol. Microbiol.">
        <title>Complete genome sequence of Corynebacterium casei LMG S-19264T (=DSM 44701T), isolated from a smear-ripened cheese.</title>
        <authorList>
            <consortium name="US DOE Joint Genome Institute (JGI-PGF)"/>
            <person name="Walter F."/>
            <person name="Albersmeier A."/>
            <person name="Kalinowski J."/>
            <person name="Ruckert C."/>
        </authorList>
    </citation>
    <scope>NUCLEOTIDE SEQUENCE</scope>
    <source>
        <strain evidence="12">JCM 19831</strain>
    </source>
</reference>
<evidence type="ECO:0000256" key="8">
    <source>
        <dbReference type="ARBA" id="ARBA00023295"/>
    </source>
</evidence>
<dbReference type="InterPro" id="IPR001064">
    <property type="entry name" value="Beta/gamma_crystallin"/>
</dbReference>
<dbReference type="InterPro" id="IPR000772">
    <property type="entry name" value="Ricin_B_lectin"/>
</dbReference>
<evidence type="ECO:0000313" key="13">
    <source>
        <dbReference type="Proteomes" id="UP000642070"/>
    </source>
</evidence>
<dbReference type="GO" id="GO:0004560">
    <property type="term" value="F:alpha-L-fucosidase activity"/>
    <property type="evidence" value="ECO:0007669"/>
    <property type="project" value="InterPro"/>
</dbReference>
<proteinExistence type="inferred from homology"/>
<dbReference type="PROSITE" id="PS51318">
    <property type="entry name" value="TAT"/>
    <property type="match status" value="1"/>
</dbReference>
<evidence type="ECO:0000313" key="12">
    <source>
        <dbReference type="EMBL" id="GGM51967.1"/>
    </source>
</evidence>
<keyword evidence="6" id="KW-0677">Repeat</keyword>
<evidence type="ECO:0000256" key="9">
    <source>
        <dbReference type="SAM" id="SignalP"/>
    </source>
</evidence>
<keyword evidence="5 9" id="KW-0732">Signal</keyword>
<gene>
    <name evidence="12" type="ORF">GCM10007977_062060</name>
</gene>
<dbReference type="Gene3D" id="2.80.10.50">
    <property type="match status" value="1"/>
</dbReference>
<comment type="function">
    <text evidence="1">Alpha-L-fucosidase is responsible for hydrolyzing the alpha-1,6-linked fucose joined to the reducing-end N-acetylglucosamine of the carbohydrate moieties of glycoproteins.</text>
</comment>
<evidence type="ECO:0000256" key="2">
    <source>
        <dbReference type="ARBA" id="ARBA00007951"/>
    </source>
</evidence>
<feature type="chain" id="PRO_5039158514" description="alpha-L-fucosidase" evidence="9">
    <location>
        <begin position="23"/>
        <end position="755"/>
    </location>
</feature>
<dbReference type="EMBL" id="BMPI01000034">
    <property type="protein sequence ID" value="GGM51967.1"/>
    <property type="molecule type" value="Genomic_DNA"/>
</dbReference>
<accession>A0A917U1L5</accession>
<keyword evidence="8" id="KW-0326">Glycosidase</keyword>
<evidence type="ECO:0000259" key="11">
    <source>
        <dbReference type="SMART" id="SM00458"/>
    </source>
</evidence>
<dbReference type="SUPFAM" id="SSF51445">
    <property type="entry name" value="(Trans)glycosidases"/>
    <property type="match status" value="1"/>
</dbReference>
<dbReference type="GO" id="GO:0006004">
    <property type="term" value="P:fucose metabolic process"/>
    <property type="evidence" value="ECO:0007669"/>
    <property type="project" value="InterPro"/>
</dbReference>
<dbReference type="InterPro" id="IPR006311">
    <property type="entry name" value="TAT_signal"/>
</dbReference>
<dbReference type="SUPFAM" id="SSF50370">
    <property type="entry name" value="Ricin B-like lectins"/>
    <property type="match status" value="1"/>
</dbReference>
<dbReference type="InterPro" id="IPR035992">
    <property type="entry name" value="Ricin_B-like_lectins"/>
</dbReference>
<name>A0A917U1L5_9ACTN</name>
<dbReference type="PANTHER" id="PTHR10030">
    <property type="entry name" value="ALPHA-L-FUCOSIDASE"/>
    <property type="match status" value="1"/>
</dbReference>
<dbReference type="PRINTS" id="PR00741">
    <property type="entry name" value="GLHYDRLASE29"/>
</dbReference>
<evidence type="ECO:0000256" key="1">
    <source>
        <dbReference type="ARBA" id="ARBA00004071"/>
    </source>
</evidence>
<evidence type="ECO:0000256" key="4">
    <source>
        <dbReference type="ARBA" id="ARBA00012662"/>
    </source>
</evidence>
<dbReference type="PANTHER" id="PTHR10030:SF37">
    <property type="entry name" value="ALPHA-L-FUCOSIDASE-RELATED"/>
    <property type="match status" value="1"/>
</dbReference>
<dbReference type="InterPro" id="IPR016286">
    <property type="entry name" value="FUC_metazoa-typ"/>
</dbReference>
<dbReference type="GO" id="GO:0005764">
    <property type="term" value="C:lysosome"/>
    <property type="evidence" value="ECO:0007669"/>
    <property type="project" value="TreeGrafter"/>
</dbReference>
<dbReference type="Pfam" id="PF01120">
    <property type="entry name" value="Alpha_L_fucos"/>
    <property type="match status" value="1"/>
</dbReference>
<evidence type="ECO:0000259" key="10">
    <source>
        <dbReference type="SMART" id="SM00247"/>
    </source>
</evidence>
<dbReference type="NCBIfam" id="TIGR01409">
    <property type="entry name" value="TAT_signal_seq"/>
    <property type="match status" value="1"/>
</dbReference>
<dbReference type="InterPro" id="IPR000933">
    <property type="entry name" value="Glyco_hydro_29"/>
</dbReference>
<dbReference type="GO" id="GO:0016139">
    <property type="term" value="P:glycoside catabolic process"/>
    <property type="evidence" value="ECO:0007669"/>
    <property type="project" value="TreeGrafter"/>
</dbReference>
<dbReference type="InterPro" id="IPR031919">
    <property type="entry name" value="Fucosidase_C"/>
</dbReference>
<evidence type="ECO:0000256" key="5">
    <source>
        <dbReference type="ARBA" id="ARBA00022729"/>
    </source>
</evidence>
<comment type="similarity">
    <text evidence="3">Belongs to the beta/gamma-crystallin family.</text>
</comment>
<evidence type="ECO:0000256" key="7">
    <source>
        <dbReference type="ARBA" id="ARBA00022801"/>
    </source>
</evidence>
<dbReference type="InterPro" id="IPR019546">
    <property type="entry name" value="TAT_signal_bac_arc"/>
</dbReference>
<dbReference type="RefSeq" id="WP_190253514.1">
    <property type="nucleotide sequence ID" value="NZ_BMPI01000034.1"/>
</dbReference>
<comment type="caution">
    <text evidence="12">The sequence shown here is derived from an EMBL/GenBank/DDBJ whole genome shotgun (WGS) entry which is preliminary data.</text>
</comment>
<feature type="signal peptide" evidence="9">
    <location>
        <begin position="1"/>
        <end position="22"/>
    </location>
</feature>
<keyword evidence="13" id="KW-1185">Reference proteome</keyword>
<dbReference type="EC" id="3.2.1.51" evidence="4"/>
<dbReference type="Gene3D" id="2.60.20.10">
    <property type="entry name" value="Crystallins"/>
    <property type="match status" value="1"/>
</dbReference>
<dbReference type="AlphaFoldDB" id="A0A917U1L5"/>
<dbReference type="Gene3D" id="3.20.20.80">
    <property type="entry name" value="Glycosidases"/>
    <property type="match status" value="1"/>
</dbReference>
<dbReference type="PROSITE" id="PS50231">
    <property type="entry name" value="RICIN_B_LECTIN"/>
    <property type="match status" value="1"/>
</dbReference>
<dbReference type="Pfam" id="PF16757">
    <property type="entry name" value="Fucosidase_C"/>
    <property type="match status" value="1"/>
</dbReference>
<feature type="domain" description="Beta/gamma crystallin 'Greek key'" evidence="10">
    <location>
        <begin position="532"/>
        <end position="615"/>
    </location>
</feature>
<dbReference type="CDD" id="cd00161">
    <property type="entry name" value="beta-trefoil_Ricin-like"/>
    <property type="match status" value="1"/>
</dbReference>
<keyword evidence="7" id="KW-0378">Hydrolase</keyword>
<dbReference type="InterPro" id="IPR057739">
    <property type="entry name" value="Glyco_hydro_29_N"/>
</dbReference>
<dbReference type="InterPro" id="IPR017853">
    <property type="entry name" value="GH"/>
</dbReference>
<dbReference type="SUPFAM" id="SSF49695">
    <property type="entry name" value="gamma-Crystallin-like"/>
    <property type="match status" value="1"/>
</dbReference>
<dbReference type="Gene3D" id="2.60.40.1180">
    <property type="entry name" value="Golgi alpha-mannosidase II"/>
    <property type="match status" value="1"/>
</dbReference>
<comment type="similarity">
    <text evidence="2">Belongs to the glycosyl hydrolase 29 family.</text>
</comment>
<dbReference type="InterPro" id="IPR011024">
    <property type="entry name" value="G_crystallin-like"/>
</dbReference>
<dbReference type="SMART" id="SM00458">
    <property type="entry name" value="RICIN"/>
    <property type="match status" value="1"/>
</dbReference>
<reference evidence="12" key="2">
    <citation type="submission" date="2020-09" db="EMBL/GenBank/DDBJ databases">
        <authorList>
            <person name="Sun Q."/>
            <person name="Ohkuma M."/>
        </authorList>
    </citation>
    <scope>NUCLEOTIDE SEQUENCE</scope>
    <source>
        <strain evidence="12">JCM 19831</strain>
    </source>
</reference>
<protein>
    <recommendedName>
        <fullName evidence="4">alpha-L-fucosidase</fullName>
        <ecNumber evidence="4">3.2.1.51</ecNumber>
    </recommendedName>
</protein>
<organism evidence="12 13">
    <name type="scientific">Dactylosporangium sucinum</name>
    <dbReference type="NCBI Taxonomy" id="1424081"/>
    <lineage>
        <taxon>Bacteria</taxon>
        <taxon>Bacillati</taxon>
        <taxon>Actinomycetota</taxon>
        <taxon>Actinomycetes</taxon>
        <taxon>Micromonosporales</taxon>
        <taxon>Micromonosporaceae</taxon>
        <taxon>Dactylosporangium</taxon>
    </lineage>
</organism>
<dbReference type="SMART" id="SM00812">
    <property type="entry name" value="Alpha_L_fucos"/>
    <property type="match status" value="1"/>
</dbReference>
<dbReference type="Proteomes" id="UP000642070">
    <property type="component" value="Unassembled WGS sequence"/>
</dbReference>